<dbReference type="SUPFAM" id="SSF46785">
    <property type="entry name" value="Winged helix' DNA-binding domain"/>
    <property type="match status" value="1"/>
</dbReference>
<dbReference type="Proteomes" id="UP001529340">
    <property type="component" value="Unassembled WGS sequence"/>
</dbReference>
<dbReference type="RefSeq" id="WP_289606947.1">
    <property type="nucleotide sequence ID" value="NZ_JAUDCG010000007.1"/>
</dbReference>
<proteinExistence type="predicted"/>
<dbReference type="InterPro" id="IPR036388">
    <property type="entry name" value="WH-like_DNA-bd_sf"/>
</dbReference>
<dbReference type="InterPro" id="IPR051534">
    <property type="entry name" value="CBASS_pafABC_assoc_protein"/>
</dbReference>
<gene>
    <name evidence="3" type="ORF">QUV96_02340</name>
</gene>
<reference evidence="3 4" key="3">
    <citation type="submission" date="2023-06" db="EMBL/GenBank/DDBJ databases">
        <authorList>
            <person name="Zeman M."/>
            <person name="Kubasova T."/>
            <person name="Jahodarova E."/>
            <person name="Nykrynova M."/>
            <person name="Rychlik I."/>
        </authorList>
    </citation>
    <scope>NUCLEOTIDE SEQUENCE [LARGE SCALE GENOMIC DNA]</scope>
    <source>
        <strain evidence="3 4">ET39</strain>
    </source>
</reference>
<accession>A0ABT7UC17</accession>
<dbReference type="InterPro" id="IPR026881">
    <property type="entry name" value="WYL_dom"/>
</dbReference>
<evidence type="ECO:0000313" key="3">
    <source>
        <dbReference type="EMBL" id="MDM8156475.1"/>
    </source>
</evidence>
<feature type="domain" description="WCX" evidence="2">
    <location>
        <begin position="262"/>
        <end position="309"/>
    </location>
</feature>
<organism evidence="3 4">
    <name type="scientific">Amedibacillus dolichus</name>
    <dbReference type="NCBI Taxonomy" id="31971"/>
    <lineage>
        <taxon>Bacteria</taxon>
        <taxon>Bacillati</taxon>
        <taxon>Bacillota</taxon>
        <taxon>Erysipelotrichia</taxon>
        <taxon>Erysipelotrichales</taxon>
        <taxon>Erysipelotrichaceae</taxon>
        <taxon>Amedibacillus</taxon>
    </lineage>
</organism>
<dbReference type="Pfam" id="PF13280">
    <property type="entry name" value="WYL"/>
    <property type="match status" value="1"/>
</dbReference>
<dbReference type="PANTHER" id="PTHR34580:SF1">
    <property type="entry name" value="PROTEIN PAFC"/>
    <property type="match status" value="1"/>
</dbReference>
<sequence length="320" mass="37321">MNRTALCIRMLQLLKTRGRMQITELAQALETNPRNVREFRRELETAGYVIRQTRGRYGGYELDGEVLLPALALQREEEQALQEAGSYLRAHPDFVHQEAFQSALEKLLSGSRDPVSSGTYVFSRLPDMSEQMRGFVERCTQAIEQQRCVRITYRTLSEEKPYTILIHPYELLYYQGACYALAYSLRAHDYRLFRFSEQRMFDFTLLERHFQRDADFALAKHIGENGLIKGELFFARFLVKGVRARLLAERRIGVSCHMRWIDDQQLQVEVWMESTYALLELLLQLGSDGKLLAPKHLKERLVCECEQMLAQYTSPDESMI</sequence>
<keyword evidence="4" id="KW-1185">Reference proteome</keyword>
<reference evidence="4" key="2">
    <citation type="submission" date="2023-06" db="EMBL/GenBank/DDBJ databases">
        <title>Identification and characterization of horizontal gene transfer across gut microbiota members of farm animals based on homology search.</title>
        <authorList>
            <person name="Zeman M."/>
            <person name="Kubasova T."/>
            <person name="Jahodarova E."/>
            <person name="Nykrynova M."/>
            <person name="Rychlik I."/>
        </authorList>
    </citation>
    <scope>NUCLEOTIDE SEQUENCE [LARGE SCALE GENOMIC DNA]</scope>
    <source>
        <strain evidence="4">ET39</strain>
    </source>
</reference>
<dbReference type="InterPro" id="IPR036390">
    <property type="entry name" value="WH_DNA-bd_sf"/>
</dbReference>
<evidence type="ECO:0000259" key="1">
    <source>
        <dbReference type="Pfam" id="PF13280"/>
    </source>
</evidence>
<dbReference type="Pfam" id="PF25583">
    <property type="entry name" value="WCX"/>
    <property type="match status" value="1"/>
</dbReference>
<evidence type="ECO:0000313" key="4">
    <source>
        <dbReference type="Proteomes" id="UP001529340"/>
    </source>
</evidence>
<dbReference type="EMBL" id="JAUDCG010000007">
    <property type="protein sequence ID" value="MDM8156475.1"/>
    <property type="molecule type" value="Genomic_DNA"/>
</dbReference>
<feature type="domain" description="WYL" evidence="1">
    <location>
        <begin position="136"/>
        <end position="196"/>
    </location>
</feature>
<evidence type="ECO:0000259" key="2">
    <source>
        <dbReference type="Pfam" id="PF25583"/>
    </source>
</evidence>
<dbReference type="PANTHER" id="PTHR34580">
    <property type="match status" value="1"/>
</dbReference>
<name>A0ABT7UC17_9FIRM</name>
<reference evidence="3 4" key="1">
    <citation type="submission" date="2023-06" db="EMBL/GenBank/DDBJ databases">
        <title>Identification and characterization of horizontal gene transfer across gut microbiota members of farm animals based on homology search.</title>
        <authorList>
            <person name="Schwarzerova J."/>
            <person name="Nykrynova M."/>
            <person name="Jureckova K."/>
            <person name="Cejkova D."/>
            <person name="Rychlik I."/>
        </authorList>
    </citation>
    <scope>NUCLEOTIDE SEQUENCE [LARGE SCALE GENOMIC DNA]</scope>
    <source>
        <strain evidence="3 4">ET39</strain>
    </source>
</reference>
<dbReference type="PROSITE" id="PS52050">
    <property type="entry name" value="WYL"/>
    <property type="match status" value="1"/>
</dbReference>
<comment type="caution">
    <text evidence="3">The sequence shown here is derived from an EMBL/GenBank/DDBJ whole genome shotgun (WGS) entry which is preliminary data.</text>
</comment>
<dbReference type="Gene3D" id="1.10.10.10">
    <property type="entry name" value="Winged helix-like DNA-binding domain superfamily/Winged helix DNA-binding domain"/>
    <property type="match status" value="1"/>
</dbReference>
<protein>
    <submittedName>
        <fullName evidence="3">WYL domain-containing protein</fullName>
    </submittedName>
</protein>
<dbReference type="InterPro" id="IPR057727">
    <property type="entry name" value="WCX_dom"/>
</dbReference>